<evidence type="ECO:0000313" key="2">
    <source>
        <dbReference type="EMBL" id="MFD2163128.1"/>
    </source>
</evidence>
<name>A0ABW4ZM60_9SPHI</name>
<proteinExistence type="predicted"/>
<feature type="signal peptide" evidence="1">
    <location>
        <begin position="1"/>
        <end position="19"/>
    </location>
</feature>
<protein>
    <submittedName>
        <fullName evidence="2">Uncharacterized protein</fullName>
    </submittedName>
</protein>
<keyword evidence="3" id="KW-1185">Reference proteome</keyword>
<comment type="caution">
    <text evidence="2">The sequence shown here is derived from an EMBL/GenBank/DDBJ whole genome shotgun (WGS) entry which is preliminary data.</text>
</comment>
<feature type="chain" id="PRO_5045930283" evidence="1">
    <location>
        <begin position="20"/>
        <end position="251"/>
    </location>
</feature>
<dbReference type="Proteomes" id="UP001597387">
    <property type="component" value="Unassembled WGS sequence"/>
</dbReference>
<dbReference type="RefSeq" id="WP_255901370.1">
    <property type="nucleotide sequence ID" value="NZ_JAFMZO010000002.1"/>
</dbReference>
<organism evidence="2 3">
    <name type="scientific">Paradesertivirga mongoliensis</name>
    <dbReference type="NCBI Taxonomy" id="2100740"/>
    <lineage>
        <taxon>Bacteria</taxon>
        <taxon>Pseudomonadati</taxon>
        <taxon>Bacteroidota</taxon>
        <taxon>Sphingobacteriia</taxon>
        <taxon>Sphingobacteriales</taxon>
        <taxon>Sphingobacteriaceae</taxon>
        <taxon>Paradesertivirga</taxon>
    </lineage>
</organism>
<accession>A0ABW4ZM60</accession>
<reference evidence="3" key="1">
    <citation type="journal article" date="2019" name="Int. J. Syst. Evol. Microbiol.">
        <title>The Global Catalogue of Microorganisms (GCM) 10K type strain sequencing project: providing services to taxonomists for standard genome sequencing and annotation.</title>
        <authorList>
            <consortium name="The Broad Institute Genomics Platform"/>
            <consortium name="The Broad Institute Genome Sequencing Center for Infectious Disease"/>
            <person name="Wu L."/>
            <person name="Ma J."/>
        </authorList>
    </citation>
    <scope>NUCLEOTIDE SEQUENCE [LARGE SCALE GENOMIC DNA]</scope>
    <source>
        <strain evidence="3">KCTC 42217</strain>
    </source>
</reference>
<evidence type="ECO:0000313" key="3">
    <source>
        <dbReference type="Proteomes" id="UP001597387"/>
    </source>
</evidence>
<evidence type="ECO:0000256" key="1">
    <source>
        <dbReference type="SAM" id="SignalP"/>
    </source>
</evidence>
<keyword evidence="1" id="KW-0732">Signal</keyword>
<gene>
    <name evidence="2" type="ORF">ACFSJU_12050</name>
</gene>
<dbReference type="EMBL" id="JBHUHZ010000002">
    <property type="protein sequence ID" value="MFD2163128.1"/>
    <property type="molecule type" value="Genomic_DNA"/>
</dbReference>
<sequence>MKPKFLFLFICLYPSLLFCQNITRPAIGYSEDHNTTIKKVEVTASNTVVTFVHTLRAKGAWVQLNKSMYLQDSHGEDRFNYVRSEGIPLRPEKFTADKDFEEVEFKVYFEKLKPGIKEINIIERARSFTEQSSSNISYINFFNVNLYKSAPDIKKVETSVILTPPPPFGDTNTDSLIFNNPMPDFGAMMGSMYSNLLDLQIKTYSNPETLDKLAQITRNYYNALVKAGFSQDSALKIITSKPLISTDFGKQ</sequence>